<dbReference type="RefSeq" id="WP_097278098.1">
    <property type="nucleotide sequence ID" value="NZ_OCNJ01000002.1"/>
</dbReference>
<protein>
    <submittedName>
        <fullName evidence="7">Small-conductance mechanosensitive channel</fullName>
    </submittedName>
</protein>
<evidence type="ECO:0000256" key="2">
    <source>
        <dbReference type="ARBA" id="ARBA00022692"/>
    </source>
</evidence>
<evidence type="ECO:0000256" key="4">
    <source>
        <dbReference type="ARBA" id="ARBA00023136"/>
    </source>
</evidence>
<proteinExistence type="predicted"/>
<dbReference type="OrthoDB" id="9775421at2"/>
<feature type="transmembrane region" description="Helical" evidence="5">
    <location>
        <begin position="53"/>
        <end position="71"/>
    </location>
</feature>
<reference evidence="7 8" key="1">
    <citation type="submission" date="2017-09" db="EMBL/GenBank/DDBJ databases">
        <authorList>
            <person name="Ehlers B."/>
            <person name="Leendertz F.H."/>
        </authorList>
    </citation>
    <scope>NUCLEOTIDE SEQUENCE [LARGE SCALE GENOMIC DNA]</scope>
    <source>
        <strain evidence="7 8">USBA 140</strain>
    </source>
</reference>
<dbReference type="AlphaFoldDB" id="A0A286G9M8"/>
<name>A0A286G9M8_9PROT</name>
<dbReference type="EMBL" id="OCNJ01000002">
    <property type="protein sequence ID" value="SOD92257.1"/>
    <property type="molecule type" value="Genomic_DNA"/>
</dbReference>
<dbReference type="InterPro" id="IPR010920">
    <property type="entry name" value="LSM_dom_sf"/>
</dbReference>
<feature type="transmembrane region" description="Helical" evidence="5">
    <location>
        <begin position="12"/>
        <end position="32"/>
    </location>
</feature>
<gene>
    <name evidence="7" type="ORF">SAMN05421508_102343</name>
</gene>
<keyword evidence="2 5" id="KW-0812">Transmembrane</keyword>
<dbReference type="PANTHER" id="PTHR30566:SF27">
    <property type="entry name" value="MECHANOSENSITIVE ION CHANNEL PROTEIN"/>
    <property type="match status" value="1"/>
</dbReference>
<dbReference type="PANTHER" id="PTHR30566">
    <property type="entry name" value="YNAI-RELATED MECHANOSENSITIVE ION CHANNEL"/>
    <property type="match status" value="1"/>
</dbReference>
<evidence type="ECO:0000256" key="5">
    <source>
        <dbReference type="SAM" id="Phobius"/>
    </source>
</evidence>
<sequence length="285" mass="31445">MPFAVDLSNPLVFDLFGSLLLLVLLLVARLLAVRLVRRRAEVPAHVQRRWIANVKNLVLFVLVVGLVLIWAPQLRTLALSLTAVAVAIVVATKELILCISGSVMRASSRAFSVGDWIEVAGLRGEVTDHSLFVTTLQELGGGGQGWHYTGRTVVVPNSLFLSAPIRNHNLLRSFTFHTFAMTVEPHLNLFRHEARIRSVVERHVAPFRDEARRANAQIERRSGVDLNEAEPAVTFGTTDMGRYRATVTLFVPTAQAEALEHAIVQEVMAELHDLAQAEKRQGAAA</sequence>
<dbReference type="Pfam" id="PF00924">
    <property type="entry name" value="MS_channel_2nd"/>
    <property type="match status" value="1"/>
</dbReference>
<dbReference type="InterPro" id="IPR006685">
    <property type="entry name" value="MscS_channel_2nd"/>
</dbReference>
<keyword evidence="3 5" id="KW-1133">Transmembrane helix</keyword>
<dbReference type="SUPFAM" id="SSF50182">
    <property type="entry name" value="Sm-like ribonucleoproteins"/>
    <property type="match status" value="1"/>
</dbReference>
<dbReference type="Proteomes" id="UP000219621">
    <property type="component" value="Unassembled WGS sequence"/>
</dbReference>
<evidence type="ECO:0000313" key="8">
    <source>
        <dbReference type="Proteomes" id="UP000219621"/>
    </source>
</evidence>
<accession>A0A286G9M8</accession>
<feature type="domain" description="Mechanosensitive ion channel MscS" evidence="6">
    <location>
        <begin position="103"/>
        <end position="169"/>
    </location>
</feature>
<evidence type="ECO:0000256" key="1">
    <source>
        <dbReference type="ARBA" id="ARBA00004370"/>
    </source>
</evidence>
<evidence type="ECO:0000256" key="3">
    <source>
        <dbReference type="ARBA" id="ARBA00022989"/>
    </source>
</evidence>
<comment type="subcellular location">
    <subcellularLocation>
        <location evidence="1">Membrane</location>
    </subcellularLocation>
</comment>
<evidence type="ECO:0000313" key="7">
    <source>
        <dbReference type="EMBL" id="SOD92257.1"/>
    </source>
</evidence>
<evidence type="ECO:0000259" key="6">
    <source>
        <dbReference type="Pfam" id="PF00924"/>
    </source>
</evidence>
<organism evidence="7 8">
    <name type="scientific">Caenispirillum bisanense</name>
    <dbReference type="NCBI Taxonomy" id="414052"/>
    <lineage>
        <taxon>Bacteria</taxon>
        <taxon>Pseudomonadati</taxon>
        <taxon>Pseudomonadota</taxon>
        <taxon>Alphaproteobacteria</taxon>
        <taxon>Rhodospirillales</taxon>
        <taxon>Novispirillaceae</taxon>
        <taxon>Caenispirillum</taxon>
    </lineage>
</organism>
<dbReference type="GO" id="GO:0008381">
    <property type="term" value="F:mechanosensitive monoatomic ion channel activity"/>
    <property type="evidence" value="ECO:0007669"/>
    <property type="project" value="UniProtKB-ARBA"/>
</dbReference>
<feature type="transmembrane region" description="Helical" evidence="5">
    <location>
        <begin position="77"/>
        <end position="99"/>
    </location>
</feature>
<keyword evidence="4 5" id="KW-0472">Membrane</keyword>
<dbReference type="GO" id="GO:0016020">
    <property type="term" value="C:membrane"/>
    <property type="evidence" value="ECO:0007669"/>
    <property type="project" value="UniProtKB-SubCell"/>
</dbReference>
<keyword evidence="8" id="KW-1185">Reference proteome</keyword>
<dbReference type="Gene3D" id="2.30.30.60">
    <property type="match status" value="1"/>
</dbReference>
<dbReference type="InterPro" id="IPR023408">
    <property type="entry name" value="MscS_beta-dom_sf"/>
</dbReference>